<organism evidence="2 3">
    <name type="scientific">Pisolithus microcarpus 441</name>
    <dbReference type="NCBI Taxonomy" id="765257"/>
    <lineage>
        <taxon>Eukaryota</taxon>
        <taxon>Fungi</taxon>
        <taxon>Dikarya</taxon>
        <taxon>Basidiomycota</taxon>
        <taxon>Agaricomycotina</taxon>
        <taxon>Agaricomycetes</taxon>
        <taxon>Agaricomycetidae</taxon>
        <taxon>Boletales</taxon>
        <taxon>Sclerodermatineae</taxon>
        <taxon>Pisolithaceae</taxon>
        <taxon>Pisolithus</taxon>
    </lineage>
</organism>
<keyword evidence="1" id="KW-0472">Membrane</keyword>
<feature type="transmembrane region" description="Helical" evidence="1">
    <location>
        <begin position="86"/>
        <end position="104"/>
    </location>
</feature>
<accession>A0A0C9Z927</accession>
<gene>
    <name evidence="2" type="ORF">PISMIDRAFT_169467</name>
</gene>
<evidence type="ECO:0000313" key="2">
    <source>
        <dbReference type="EMBL" id="KIK18937.1"/>
    </source>
</evidence>
<dbReference type="AlphaFoldDB" id="A0A0C9Z927"/>
<proteinExistence type="predicted"/>
<evidence type="ECO:0000256" key="1">
    <source>
        <dbReference type="SAM" id="Phobius"/>
    </source>
</evidence>
<dbReference type="HOGENOM" id="CLU_2224240_0_0_1"/>
<sequence>MGTTLHLNSTARQLICPTTAAEYEASDRGTLYVSACLLVQASKVWSQLYMTWFGASTKLRARIPRHFSKPFFLPVRAYPQVVGSRWAAIVPLTFALLVLFMSAYPNYTDAARISLFLCV</sequence>
<reference evidence="3" key="2">
    <citation type="submission" date="2015-01" db="EMBL/GenBank/DDBJ databases">
        <title>Evolutionary Origins and Diversification of the Mycorrhizal Mutualists.</title>
        <authorList>
            <consortium name="DOE Joint Genome Institute"/>
            <consortium name="Mycorrhizal Genomics Consortium"/>
            <person name="Kohler A."/>
            <person name="Kuo A."/>
            <person name="Nagy L.G."/>
            <person name="Floudas D."/>
            <person name="Copeland A."/>
            <person name="Barry K.W."/>
            <person name="Cichocki N."/>
            <person name="Veneault-Fourrey C."/>
            <person name="LaButti K."/>
            <person name="Lindquist E.A."/>
            <person name="Lipzen A."/>
            <person name="Lundell T."/>
            <person name="Morin E."/>
            <person name="Murat C."/>
            <person name="Riley R."/>
            <person name="Ohm R."/>
            <person name="Sun H."/>
            <person name="Tunlid A."/>
            <person name="Henrissat B."/>
            <person name="Grigoriev I.V."/>
            <person name="Hibbett D.S."/>
            <person name="Martin F."/>
        </authorList>
    </citation>
    <scope>NUCLEOTIDE SEQUENCE [LARGE SCALE GENOMIC DNA]</scope>
    <source>
        <strain evidence="3">441</strain>
    </source>
</reference>
<keyword evidence="1" id="KW-1133">Transmembrane helix</keyword>
<keyword evidence="3" id="KW-1185">Reference proteome</keyword>
<keyword evidence="1" id="KW-0812">Transmembrane</keyword>
<dbReference type="Proteomes" id="UP000054018">
    <property type="component" value="Unassembled WGS sequence"/>
</dbReference>
<evidence type="ECO:0000313" key="3">
    <source>
        <dbReference type="Proteomes" id="UP000054018"/>
    </source>
</evidence>
<reference evidence="2 3" key="1">
    <citation type="submission" date="2014-04" db="EMBL/GenBank/DDBJ databases">
        <authorList>
            <consortium name="DOE Joint Genome Institute"/>
            <person name="Kuo A."/>
            <person name="Kohler A."/>
            <person name="Costa M.D."/>
            <person name="Nagy L.G."/>
            <person name="Floudas D."/>
            <person name="Copeland A."/>
            <person name="Barry K.W."/>
            <person name="Cichocki N."/>
            <person name="Veneault-Fourrey C."/>
            <person name="LaButti K."/>
            <person name="Lindquist E.A."/>
            <person name="Lipzen A."/>
            <person name="Lundell T."/>
            <person name="Morin E."/>
            <person name="Murat C."/>
            <person name="Sun H."/>
            <person name="Tunlid A."/>
            <person name="Henrissat B."/>
            <person name="Grigoriev I.V."/>
            <person name="Hibbett D.S."/>
            <person name="Martin F."/>
            <person name="Nordberg H.P."/>
            <person name="Cantor M.N."/>
            <person name="Hua S.X."/>
        </authorList>
    </citation>
    <scope>NUCLEOTIDE SEQUENCE [LARGE SCALE GENOMIC DNA]</scope>
    <source>
        <strain evidence="2 3">441</strain>
    </source>
</reference>
<name>A0A0C9Z927_9AGAM</name>
<dbReference type="EMBL" id="KN833794">
    <property type="protein sequence ID" value="KIK18937.1"/>
    <property type="molecule type" value="Genomic_DNA"/>
</dbReference>
<protein>
    <submittedName>
        <fullName evidence="2">Uncharacterized protein</fullName>
    </submittedName>
</protein>